<dbReference type="GO" id="GO:0005975">
    <property type="term" value="P:carbohydrate metabolic process"/>
    <property type="evidence" value="ECO:0007669"/>
    <property type="project" value="InterPro"/>
</dbReference>
<sequence>NSCFAKSSYVSLQQKCLERGCCWSPLSETNVPWCFFSKNHGYSGLEPFPSENAKLTRMDAPSLFGADIKELTFSAEMQTENRLRFKITDANQARFEVPHEHVQSLSDTPRGPLKYRLELIQKPFGLKVWRTTSPEKLLFDTTVGPLVFADQYLQLSAKLSSHNIYGLGEHVHQTFRHDTNWRTWPIFTRAAFPNGGTHNLYGHYPYFTCLEDASGQSFGVFLMNSNAMEVTVQPAPAVTFRTIGGVLDFYILVGETPETVVDEPFIPPYWSLGFQLSRWDYGSLEEVKKVVERNRQAGLPYDVQYTDIDYMENKKIFTYDMEKFAELPQFADYMHDKGQKYIVILDPAVSTGQRINGPYEALERGHAAKAWVTEPDGVTSLLGEVWPGETVFPDYTNQACIDWWVDEISRFHKEVKHDALWIDMNEVANFVKGGINGCTDNKLNYPPFTPSILDDLMYSKTLCMDAKHKWGNHYDVHSLYGYSMVLATDKASKATFGTSRSMVFTRSSFPGVGKYSGHWLGDNGANWNDIKWAIPGMLEFNLFGIPYIGADICGFFDDSTEELCTRWMQVGAFYPFSRNHNAQGYADQDPAAYGFDSLVVNTSRHYLNIRYTLLPYLYTLFYKAHVNGETVVRPFFLLYRFYSDSETWAVHKQFMWGAHLLITPVLDPGVEFVNAYIPDAIWYNFETGVKITDRKATINMYLPEDKTGLHLRGGGILPVQRPDVTTTYSRRHPMGLIVALNDNKAASGELFWDDGDSRGISEGLAINSKLFFFYSSLSETKNLNFYLNLFKCFPFYLFIYLFIFKLYIYIYIFNWEAKISANIDCYPEGGENQAKCEARGCIWEPLSVPRCYYAENHGYITSNKVETPSGITVDIDRNTEFPSQRSRSRDISKLRVDITYLSGRSLRWKIFDPENARYEVPVPLQLPATPETVEENRDYRVQISDKPFGIQVIRKGTEEVIWDSAVPGFTFSDQFLQISTRLPSEYVYGFGETEHPTYKHSLNFHKYGLFAKDQPPGYKLNSYGVHPFYMGLEKSKNAHGVLLLNSNAMDVTFQPTPALTYHTIGGILDFYMVMGPTPEEVVQQYNEMIGRPVLPAYWSLGFQLCRYGYSNDTEIADLYRDMKAAQIPYDVQYADIDYMERQMDFTLDQVNFKGLPALVDQMRAEGMRFIFILSDINTVFLFWPEACREMYSVPELHALFVCLFRAFAAFPDFFKTSTAEWWGEQIKDFYNNIMKFDGLWIDMNEPASFVHGTAGENCLGNKDLEDPPYMPRKGLKHKTLCMNSEQILADGTRVKHYDVHNLYGWAHTKPTYDALLSTTGKRGVIVTRSTYPSSGRWAGHWLGDNYSAWDQLLKSIIGMCLFISGKISITGADICGFFNVAEYEMCLRWMQLGAFYPFSRNHNTINMPRQDPVAWGPEFAAASRDVLNIRYTLLPYLYTLMYEAHAHGNTVVRPMLHEFVTDEKTWGIDKQFLWGPALLITPALDPFVDMDAPLEKINLHVRAGHILPWQKPENNTHYSRQNTLGLIIALNDGGVAKGSLFWDDGEGIGEFCVVVCL</sequence>
<feature type="domain" description="P-type" evidence="13">
    <location>
        <begin position="813"/>
        <end position="855"/>
    </location>
</feature>
<keyword evidence="10" id="KW-0326">Glycosidase</keyword>
<dbReference type="InterPro" id="IPR048395">
    <property type="entry name" value="Glyco_hydro_31_C"/>
</dbReference>
<feature type="domain" description="P-type" evidence="13">
    <location>
        <begin position="1"/>
        <end position="38"/>
    </location>
</feature>
<evidence type="ECO:0000256" key="4">
    <source>
        <dbReference type="ARBA" id="ARBA00012741"/>
    </source>
</evidence>
<evidence type="ECO:0000256" key="3">
    <source>
        <dbReference type="ARBA" id="ARBA00007806"/>
    </source>
</evidence>
<dbReference type="PANTHER" id="PTHR22762:SF133">
    <property type="entry name" value="P-TYPE DOMAIN-CONTAINING PROTEIN"/>
    <property type="match status" value="1"/>
</dbReference>
<dbReference type="PROSITE" id="PS51448">
    <property type="entry name" value="P_TREFOIL_2"/>
    <property type="match status" value="2"/>
</dbReference>
<dbReference type="Gene3D" id="3.20.20.80">
    <property type="entry name" value="Glycosidases"/>
    <property type="match status" value="2"/>
</dbReference>
<reference evidence="14" key="1">
    <citation type="submission" date="2025-08" db="UniProtKB">
        <authorList>
            <consortium name="Ensembl"/>
        </authorList>
    </citation>
    <scope>IDENTIFICATION</scope>
</reference>
<dbReference type="SUPFAM" id="SSF51011">
    <property type="entry name" value="Glycosyl hydrolase domain"/>
    <property type="match status" value="2"/>
</dbReference>
<comment type="catalytic activity">
    <reaction evidence="1">
        <text>Hydrolysis of terminal, non-reducing (1-&gt;4)-linked alpha-D-glucose residues with release of alpha-D-glucose.</text>
        <dbReference type="EC" id="3.2.1.20"/>
    </reaction>
</comment>
<dbReference type="Gene3D" id="2.60.40.1180">
    <property type="entry name" value="Golgi alpha-mannosidase II"/>
    <property type="match status" value="4"/>
</dbReference>
<dbReference type="EC" id="3.2.1.20" evidence="4"/>
<keyword evidence="7" id="KW-0472">Membrane</keyword>
<evidence type="ECO:0000256" key="10">
    <source>
        <dbReference type="ARBA" id="ARBA00023295"/>
    </source>
</evidence>
<dbReference type="InterPro" id="IPR000519">
    <property type="entry name" value="P_trefoil_dom"/>
</dbReference>
<comment type="caution">
    <text evidence="12">Lacks conserved residue(s) required for the propagation of feature annotation.</text>
</comment>
<dbReference type="PROSITE" id="PS00129">
    <property type="entry name" value="GLYCOSYL_HYDROL_F31_1"/>
    <property type="match status" value="1"/>
</dbReference>
<dbReference type="InterPro" id="IPR017853">
    <property type="entry name" value="GH"/>
</dbReference>
<evidence type="ECO:0000256" key="11">
    <source>
        <dbReference type="ARBA" id="ARBA00041343"/>
    </source>
</evidence>
<dbReference type="InterPro" id="IPR030458">
    <property type="entry name" value="Glyco_hydro_31_AS"/>
</dbReference>
<dbReference type="SMART" id="SM00018">
    <property type="entry name" value="PD"/>
    <property type="match status" value="2"/>
</dbReference>
<dbReference type="Pfam" id="PF21365">
    <property type="entry name" value="Glyco_hydro_31_3rd"/>
    <property type="match status" value="2"/>
</dbReference>
<dbReference type="CDD" id="cd14752">
    <property type="entry name" value="GH31_N"/>
    <property type="match status" value="2"/>
</dbReference>
<dbReference type="SUPFAM" id="SSF74650">
    <property type="entry name" value="Galactose mutarotase-like"/>
    <property type="match status" value="2"/>
</dbReference>
<dbReference type="InterPro" id="IPR013780">
    <property type="entry name" value="Glyco_hydro_b"/>
</dbReference>
<dbReference type="PANTHER" id="PTHR22762">
    <property type="entry name" value="ALPHA-GLUCOSIDASE"/>
    <property type="match status" value="1"/>
</dbReference>
<comment type="subcellular location">
    <subcellularLocation>
        <location evidence="2">Membrane</location>
    </subcellularLocation>
</comment>
<keyword evidence="5" id="KW-0732">Signal</keyword>
<dbReference type="InterPro" id="IPR011013">
    <property type="entry name" value="Gal_mutarotase_sf_dom"/>
</dbReference>
<dbReference type="Pfam" id="PF13802">
    <property type="entry name" value="Gal_mutarotas_2"/>
    <property type="match status" value="2"/>
</dbReference>
<dbReference type="InterPro" id="IPR025887">
    <property type="entry name" value="Glyco_hydro_31_N_dom"/>
</dbReference>
<name>A0A8C1T7X5_CYPCA</name>
<comment type="similarity">
    <text evidence="3">Belongs to the glycosyl hydrolase 31 family.</text>
</comment>
<dbReference type="Ensembl" id="ENSCCRT00015018563.1">
    <property type="protein sequence ID" value="ENSCCRP00015017920.1"/>
    <property type="gene ID" value="ENSCCRG00015006814.1"/>
</dbReference>
<dbReference type="FunFam" id="2.60.40.1760:FF:000001">
    <property type="entry name" value="Maltase-glucoamylase, intestinal"/>
    <property type="match status" value="2"/>
</dbReference>
<evidence type="ECO:0000256" key="6">
    <source>
        <dbReference type="ARBA" id="ARBA00022801"/>
    </source>
</evidence>
<dbReference type="Gene3D" id="2.60.40.1760">
    <property type="entry name" value="glycosyl hydrolase (family 31)"/>
    <property type="match status" value="2"/>
</dbReference>
<keyword evidence="8" id="KW-1015">Disulfide bond</keyword>
<keyword evidence="9" id="KW-0325">Glycoprotein</keyword>
<evidence type="ECO:0000256" key="8">
    <source>
        <dbReference type="ARBA" id="ARBA00023157"/>
    </source>
</evidence>
<keyword evidence="6" id="KW-0378">Hydrolase</keyword>
<evidence type="ECO:0000256" key="1">
    <source>
        <dbReference type="ARBA" id="ARBA00001657"/>
    </source>
</evidence>
<evidence type="ECO:0000259" key="13">
    <source>
        <dbReference type="PROSITE" id="PS51448"/>
    </source>
</evidence>
<dbReference type="Pfam" id="PF00088">
    <property type="entry name" value="Trefoil"/>
    <property type="match status" value="2"/>
</dbReference>
<evidence type="ECO:0000256" key="5">
    <source>
        <dbReference type="ARBA" id="ARBA00022729"/>
    </source>
</evidence>
<evidence type="ECO:0000256" key="7">
    <source>
        <dbReference type="ARBA" id="ARBA00023136"/>
    </source>
</evidence>
<dbReference type="Gene3D" id="4.10.110.10">
    <property type="entry name" value="Spasmolytic Protein, domain 1"/>
    <property type="match status" value="2"/>
</dbReference>
<dbReference type="GO" id="GO:0016020">
    <property type="term" value="C:membrane"/>
    <property type="evidence" value="ECO:0007669"/>
    <property type="project" value="UniProtKB-SubCell"/>
</dbReference>
<evidence type="ECO:0000256" key="2">
    <source>
        <dbReference type="ARBA" id="ARBA00004370"/>
    </source>
</evidence>
<evidence type="ECO:0000313" key="15">
    <source>
        <dbReference type="Proteomes" id="UP000694700"/>
    </source>
</evidence>
<dbReference type="InterPro" id="IPR044913">
    <property type="entry name" value="P_trefoil_dom_sf"/>
</dbReference>
<organism evidence="14 15">
    <name type="scientific">Cyprinus carpio</name>
    <name type="common">Common carp</name>
    <dbReference type="NCBI Taxonomy" id="7962"/>
    <lineage>
        <taxon>Eukaryota</taxon>
        <taxon>Metazoa</taxon>
        <taxon>Chordata</taxon>
        <taxon>Craniata</taxon>
        <taxon>Vertebrata</taxon>
        <taxon>Euteleostomi</taxon>
        <taxon>Actinopterygii</taxon>
        <taxon>Neopterygii</taxon>
        <taxon>Teleostei</taxon>
        <taxon>Ostariophysi</taxon>
        <taxon>Cypriniformes</taxon>
        <taxon>Cyprinidae</taxon>
        <taxon>Cyprininae</taxon>
        <taxon>Cyprinus</taxon>
    </lineage>
</organism>
<dbReference type="Proteomes" id="UP000694700">
    <property type="component" value="Unplaced"/>
</dbReference>
<proteinExistence type="inferred from homology"/>
<evidence type="ECO:0000256" key="12">
    <source>
        <dbReference type="PROSITE-ProRule" id="PRU00779"/>
    </source>
</evidence>
<dbReference type="InterPro" id="IPR000322">
    <property type="entry name" value="Glyco_hydro_31_TIM"/>
</dbReference>
<protein>
    <recommendedName>
        <fullName evidence="4">alpha-glucosidase</fullName>
        <ecNumber evidence="4">3.2.1.20</ecNumber>
    </recommendedName>
    <alternativeName>
        <fullName evidence="11">Maltase</fullName>
    </alternativeName>
</protein>
<dbReference type="Pfam" id="PF01055">
    <property type="entry name" value="Glyco_hydro_31_2nd"/>
    <property type="match status" value="2"/>
</dbReference>
<dbReference type="GO" id="GO:0004558">
    <property type="term" value="F:alpha-1,4-glucosidase activity"/>
    <property type="evidence" value="ECO:0007669"/>
    <property type="project" value="TreeGrafter"/>
</dbReference>
<dbReference type="InterPro" id="IPR030459">
    <property type="entry name" value="Glyco_hydro_31_CS"/>
</dbReference>
<dbReference type="PROSITE" id="PS00707">
    <property type="entry name" value="GLYCOSYL_HYDROL_F31_2"/>
    <property type="match status" value="1"/>
</dbReference>
<dbReference type="FunFam" id="3.20.20.80:FF:000016">
    <property type="entry name" value="Maltase-glucoamylase, intestinal"/>
    <property type="match status" value="2"/>
</dbReference>
<accession>A0A8C1T7X5</accession>
<evidence type="ECO:0000313" key="14">
    <source>
        <dbReference type="Ensembl" id="ENSCCRP00015017920.1"/>
    </source>
</evidence>
<dbReference type="FunFam" id="2.60.40.1180:FF:000001">
    <property type="entry name" value="Maltase-glucoamylase, intestinal"/>
    <property type="match status" value="1"/>
</dbReference>
<dbReference type="SUPFAM" id="SSF51445">
    <property type="entry name" value="(Trans)glycosidases"/>
    <property type="match status" value="2"/>
</dbReference>
<dbReference type="CDD" id="cd06602">
    <property type="entry name" value="GH31_MGAM_SI_GAA"/>
    <property type="match status" value="2"/>
</dbReference>
<dbReference type="GO" id="GO:0030246">
    <property type="term" value="F:carbohydrate binding"/>
    <property type="evidence" value="ECO:0007669"/>
    <property type="project" value="InterPro"/>
</dbReference>
<dbReference type="CDD" id="cd00111">
    <property type="entry name" value="Trefoil"/>
    <property type="match status" value="2"/>
</dbReference>
<evidence type="ECO:0000256" key="9">
    <source>
        <dbReference type="ARBA" id="ARBA00023180"/>
    </source>
</evidence>